<keyword evidence="1" id="KW-0659">Purine metabolism</keyword>
<dbReference type="HOGENOM" id="CLU_092522_0_1_1"/>
<evidence type="ECO:0000313" key="3">
    <source>
        <dbReference type="EMBL" id="EGV62293.1"/>
    </source>
</evidence>
<dbReference type="eggNOG" id="ENOG502S227">
    <property type="taxonomic scope" value="Eukaryota"/>
</dbReference>
<dbReference type="AlphaFoldDB" id="G3B7Q1"/>
<dbReference type="PANTHER" id="PTHR37987">
    <property type="entry name" value="CHROMOSOME 9, WHOLE GENOME SHOTGUN SEQUENCE"/>
    <property type="match status" value="1"/>
</dbReference>
<dbReference type="GO" id="GO:0006144">
    <property type="term" value="P:purine nucleobase metabolic process"/>
    <property type="evidence" value="ECO:0007669"/>
    <property type="project" value="UniProtKB-KW"/>
</dbReference>
<dbReference type="Gene3D" id="1.10.3330.10">
    <property type="entry name" value="Oxo-4-hydroxy-4-carboxy-5-ureidoimidazoline decarboxylase"/>
    <property type="match status" value="1"/>
</dbReference>
<protein>
    <recommendedName>
        <fullName evidence="2">Oxo-4-hydroxy-4-carboxy-5-ureidoimidazoline decarboxylase domain-containing protein</fullName>
    </recommendedName>
</protein>
<dbReference type="PANTHER" id="PTHR37987:SF1">
    <property type="entry name" value="OXO-4-HYDROXY-4-CARBOXY-5-UREIDOIMIDAZOLINE DECARBOXYLASE DOMAIN-CONTAINING PROTEIN"/>
    <property type="match status" value="1"/>
</dbReference>
<name>G3B7Q1_CANTC</name>
<dbReference type="EMBL" id="GL996527">
    <property type="protein sequence ID" value="EGV62293.1"/>
    <property type="molecule type" value="Genomic_DNA"/>
</dbReference>
<sequence>MYTLPDIKEVTNLSHEKQSQLLDNLFEPCPTLTAILLQTVLATSTPFSSYKQLIETSRTQLLEYLRSSEQESEKTGEIRPEIAKIISAHPRLGGAKKSKKSLQGSQEETEMLAKLNAQYEEAFPGLRYVVFVNGRSRQVIMDNMRQRIARGDIRTERREAFDAMCDIALDRASKLGAKL</sequence>
<dbReference type="InterPro" id="IPR036778">
    <property type="entry name" value="OHCU_decarboxylase_sf"/>
</dbReference>
<keyword evidence="4" id="KW-1185">Reference proteome</keyword>
<evidence type="ECO:0000256" key="1">
    <source>
        <dbReference type="ARBA" id="ARBA00022631"/>
    </source>
</evidence>
<evidence type="ECO:0000259" key="2">
    <source>
        <dbReference type="Pfam" id="PF09349"/>
    </source>
</evidence>
<proteinExistence type="predicted"/>
<organism evidence="4">
    <name type="scientific">Candida tenuis (strain ATCC 10573 / BCRC 21748 / CBS 615 / JCM 9827 / NBRC 10315 / NRRL Y-1498 / VKM Y-70)</name>
    <name type="common">Yeast</name>
    <name type="synonym">Yamadazyma tenuis</name>
    <dbReference type="NCBI Taxonomy" id="590646"/>
    <lineage>
        <taxon>Eukaryota</taxon>
        <taxon>Fungi</taxon>
        <taxon>Dikarya</taxon>
        <taxon>Ascomycota</taxon>
        <taxon>Saccharomycotina</taxon>
        <taxon>Pichiomycetes</taxon>
        <taxon>Debaryomycetaceae</taxon>
        <taxon>Yamadazyma</taxon>
    </lineage>
</organism>
<dbReference type="InterPro" id="IPR018020">
    <property type="entry name" value="OHCU_decarboxylase"/>
</dbReference>
<dbReference type="Proteomes" id="UP000000707">
    <property type="component" value="Unassembled WGS sequence"/>
</dbReference>
<dbReference type="OrthoDB" id="5398391at2759"/>
<feature type="domain" description="Oxo-4-hydroxy-4-carboxy-5-ureidoimidazoline decarboxylase" evidence="2">
    <location>
        <begin position="12"/>
        <end position="172"/>
    </location>
</feature>
<gene>
    <name evidence="3" type="ORF">CANTEDRAFT_115755</name>
</gene>
<reference evidence="3 4" key="1">
    <citation type="journal article" date="2011" name="Proc. Natl. Acad. Sci. U.S.A.">
        <title>Comparative genomics of xylose-fermenting fungi for enhanced biofuel production.</title>
        <authorList>
            <person name="Wohlbach D.J."/>
            <person name="Kuo A."/>
            <person name="Sato T.K."/>
            <person name="Potts K.M."/>
            <person name="Salamov A.A."/>
            <person name="LaButti K.M."/>
            <person name="Sun H."/>
            <person name="Clum A."/>
            <person name="Pangilinan J.L."/>
            <person name="Lindquist E.A."/>
            <person name="Lucas S."/>
            <person name="Lapidus A."/>
            <person name="Jin M."/>
            <person name="Gunawan C."/>
            <person name="Balan V."/>
            <person name="Dale B.E."/>
            <person name="Jeffries T.W."/>
            <person name="Zinkel R."/>
            <person name="Barry K.W."/>
            <person name="Grigoriev I.V."/>
            <person name="Gasch A.P."/>
        </authorList>
    </citation>
    <scope>NUCLEOTIDE SEQUENCE [LARGE SCALE GENOMIC DNA]</scope>
    <source>
        <strain evidence="4">ATCC 10573 / BCRC 21748 / CBS 615 / JCM 9827 / NBRC 10315 / NRRL Y-1498 / VKM Y-70</strain>
    </source>
</reference>
<dbReference type="Pfam" id="PF09349">
    <property type="entry name" value="OHCU_decarbox"/>
    <property type="match status" value="1"/>
</dbReference>
<dbReference type="SUPFAM" id="SSF158694">
    <property type="entry name" value="UraD-Like"/>
    <property type="match status" value="1"/>
</dbReference>
<accession>G3B7Q1</accession>
<evidence type="ECO:0000313" key="4">
    <source>
        <dbReference type="Proteomes" id="UP000000707"/>
    </source>
</evidence>